<dbReference type="InterPro" id="IPR012338">
    <property type="entry name" value="Beta-lactam/transpept-like"/>
</dbReference>
<dbReference type="eggNOG" id="COG1680">
    <property type="taxonomic scope" value="Bacteria"/>
</dbReference>
<protein>
    <recommendedName>
        <fullName evidence="1">Beta-lactamase-related domain-containing protein</fullName>
    </recommendedName>
</protein>
<dbReference type="Gene3D" id="3.40.710.10">
    <property type="entry name" value="DD-peptidase/beta-lactamase superfamily"/>
    <property type="match status" value="1"/>
</dbReference>
<proteinExistence type="predicted"/>
<dbReference type="RefSeq" id="WP_007471801.1">
    <property type="nucleotide sequence ID" value="NZ_KI391953.1"/>
</dbReference>
<dbReference type="HOGENOM" id="CLU_089324_0_0_11"/>
<keyword evidence="3" id="KW-1185">Reference proteome</keyword>
<evidence type="ECO:0000313" key="2">
    <source>
        <dbReference type="EMBL" id="EFV12048.1"/>
    </source>
</evidence>
<accession>E5XUA7</accession>
<dbReference type="EMBL" id="ACZI02000001">
    <property type="protein sequence ID" value="EFV12048.1"/>
    <property type="molecule type" value="Genomic_DNA"/>
</dbReference>
<dbReference type="SUPFAM" id="SSF56601">
    <property type="entry name" value="beta-lactamase/transpeptidase-like"/>
    <property type="match status" value="1"/>
</dbReference>
<dbReference type="InterPro" id="IPR001466">
    <property type="entry name" value="Beta-lactam-related"/>
</dbReference>
<dbReference type="Proteomes" id="UP000004816">
    <property type="component" value="Unassembled WGS sequence"/>
</dbReference>
<dbReference type="OrthoDB" id="3336932at2"/>
<dbReference type="AlphaFoldDB" id="E5XUA7"/>
<organism evidence="2 3">
    <name type="scientific">Segniliparus rugosus (strain ATCC BAA-974 / DSM 45345 / CCUG 50838 / CIP 108380 / JCM 13579 / CDC 945)</name>
    <dbReference type="NCBI Taxonomy" id="679197"/>
    <lineage>
        <taxon>Bacteria</taxon>
        <taxon>Bacillati</taxon>
        <taxon>Actinomycetota</taxon>
        <taxon>Actinomycetes</taxon>
        <taxon>Mycobacteriales</taxon>
        <taxon>Segniliparaceae</taxon>
        <taxon>Segniliparus</taxon>
    </lineage>
</organism>
<reference evidence="2 3" key="1">
    <citation type="journal article" date="2011" name="Stand. Genomic Sci.">
        <title>High quality draft genome sequence of Segniliparus rugosus CDC 945(T)= (ATCC BAA-974(T)).</title>
        <authorList>
            <person name="Earl A.M."/>
            <person name="Desjardins C.A."/>
            <person name="Fitzgerald M.G."/>
            <person name="Arachchi H.M."/>
            <person name="Zeng Q."/>
            <person name="Mehta T."/>
            <person name="Griggs A."/>
            <person name="Birren B.W."/>
            <person name="Toney N.C."/>
            <person name="Carr J."/>
            <person name="Posey J."/>
            <person name="Butler W.R."/>
        </authorList>
    </citation>
    <scope>NUCLEOTIDE SEQUENCE [LARGE SCALE GENOMIC DNA]</scope>
    <source>
        <strain evidence="3">ATCC BAA-974 / DSM 45345 / CCUG 50838 / CIP 108380 / JCM 13579 / CDC 945</strain>
    </source>
</reference>
<dbReference type="InterPro" id="IPR050789">
    <property type="entry name" value="Diverse_Enzym_Activities"/>
</dbReference>
<dbReference type="Pfam" id="PF00144">
    <property type="entry name" value="Beta-lactamase"/>
    <property type="match status" value="1"/>
</dbReference>
<evidence type="ECO:0000313" key="3">
    <source>
        <dbReference type="Proteomes" id="UP000004816"/>
    </source>
</evidence>
<comment type="caution">
    <text evidence="2">The sequence shown here is derived from an EMBL/GenBank/DDBJ whole genome shotgun (WGS) entry which is preliminary data.</text>
</comment>
<name>E5XUA7_SEGRC</name>
<evidence type="ECO:0000259" key="1">
    <source>
        <dbReference type="Pfam" id="PF00144"/>
    </source>
</evidence>
<feature type="domain" description="Beta-lactamase-related" evidence="1">
    <location>
        <begin position="36"/>
        <end position="249"/>
    </location>
</feature>
<dbReference type="STRING" id="679197.HMPREF9336_03079"/>
<sequence>MPALSLIETWPVDHAAAVVVGPSGVLAEHGEVERSFPLASVTKVLSAYAALLAAQEGAFGLDDPAGPPGSTVRHLLAHASGLPFDSRVPFAKPGTRRIYSNAGIEALAEHVERGTGIGFHEYAAEAVFAPLGMGAVSFHGSPAWGASAHCRDLARFALELLSPRLAAPELLAEARSVQFRGLDGVLVGYGNMKPNDWGLGFETRSGKSPHWTGTRNSPATFGHFGAAGTFLWVDPVARLGCVALADRPFTDGWAKPVWPVFSDAVLAEFA</sequence>
<gene>
    <name evidence="2" type="ORF">HMPREF9336_03079</name>
</gene>
<dbReference type="PANTHER" id="PTHR43283">
    <property type="entry name" value="BETA-LACTAMASE-RELATED"/>
    <property type="match status" value="1"/>
</dbReference>
<dbReference type="PANTHER" id="PTHR43283:SF15">
    <property type="entry name" value="CONSERVED PROTEIN"/>
    <property type="match status" value="1"/>
</dbReference>